<evidence type="ECO:0000256" key="1">
    <source>
        <dbReference type="SAM" id="MobiDB-lite"/>
    </source>
</evidence>
<sequence>MLSRHGLPQPIRDFAPTPAPNRVSVGARRVCKGCAQDVFNASLGGSLLASHAAASPSYTLSYSRLARDIYTSILDGCRWCTVVGSAVLTNSELEYWMRNWNGSRSDGASLFSTSSDGETESEAEDGDAGPGESEEATNAEEDATENPGFIMVESLACAAELDIAVEFLKWSDSQAFNLARVTVEAATSMVQGHCSLQEMVGDDAVVMTLEVICEDTLGDTPSFFPEWNVVSAADVNEWAPRAESWLRSCTDHHASCASTGGSFQPTRLIDVRDLSHPLLAISGGDAQHRAHPYAVLSYVWGPKQDYVLTKATVSQMCMGLDLSRTPKTISDAIRVAHRLGFDYLWVDALCIIQDSPEDKARELPLMANVYKESSLCIVAATAAAASEGFLETPTPPTRFMVEPFQIRLDSADGGPSSLTFAYRAPYMASADPISTRAWTLQERVLSRRLLLFGRNGVMWMCRECFINPGAAPDAGPPYQTSLGPDAGESESDDEGDHAAELERWMAIRADYSEMDLSYCTDKLPAISAVAAEVGRRTGWTYLAGMWAHNLFSELHWRCTKHGPSGEQLVLKPDKAKRAGYIAPSWSWASVGLGGIVDSEGERGDREPFDFTILECHVDASPDFPFGPVSGGHLDVRGKAVELTWRPEENGINPGWDVSLIDEQQQLSSVGTPYIVGAAALDPLDAHLDPARKLVCLGMSKLRLGRQRIQPIEGLLLLPSQSHSGVFHRIGFFRMNAPSVFDGAMTSIFRIE</sequence>
<dbReference type="InterPro" id="IPR010730">
    <property type="entry name" value="HET"/>
</dbReference>
<organism evidence="3 4">
    <name type="scientific">Chaetomium strumarium</name>
    <dbReference type="NCBI Taxonomy" id="1170767"/>
    <lineage>
        <taxon>Eukaryota</taxon>
        <taxon>Fungi</taxon>
        <taxon>Dikarya</taxon>
        <taxon>Ascomycota</taxon>
        <taxon>Pezizomycotina</taxon>
        <taxon>Sordariomycetes</taxon>
        <taxon>Sordariomycetidae</taxon>
        <taxon>Sordariales</taxon>
        <taxon>Chaetomiaceae</taxon>
        <taxon>Chaetomium</taxon>
    </lineage>
</organism>
<name>A0AAJ0M6U8_9PEZI</name>
<gene>
    <name evidence="3" type="ORF">B0T15DRAFT_58289</name>
</gene>
<dbReference type="AlphaFoldDB" id="A0AAJ0M6U8"/>
<dbReference type="PANTHER" id="PTHR33112">
    <property type="entry name" value="DOMAIN PROTEIN, PUTATIVE-RELATED"/>
    <property type="match status" value="1"/>
</dbReference>
<protein>
    <submittedName>
        <fullName evidence="3">Heterokaryon incompatibility protein-domain-containing protein</fullName>
    </submittedName>
</protein>
<evidence type="ECO:0000313" key="4">
    <source>
        <dbReference type="Proteomes" id="UP001273166"/>
    </source>
</evidence>
<proteinExistence type="predicted"/>
<dbReference type="Pfam" id="PF06985">
    <property type="entry name" value="HET"/>
    <property type="match status" value="1"/>
</dbReference>
<feature type="region of interest" description="Disordered" evidence="1">
    <location>
        <begin position="475"/>
        <end position="497"/>
    </location>
</feature>
<dbReference type="RefSeq" id="XP_062726762.1">
    <property type="nucleotide sequence ID" value="XM_062871092.1"/>
</dbReference>
<dbReference type="Proteomes" id="UP001273166">
    <property type="component" value="Unassembled WGS sequence"/>
</dbReference>
<evidence type="ECO:0000313" key="3">
    <source>
        <dbReference type="EMBL" id="KAK3310982.1"/>
    </source>
</evidence>
<feature type="region of interest" description="Disordered" evidence="1">
    <location>
        <begin position="108"/>
        <end position="145"/>
    </location>
</feature>
<reference evidence="3" key="2">
    <citation type="submission" date="2023-06" db="EMBL/GenBank/DDBJ databases">
        <authorList>
            <consortium name="Lawrence Berkeley National Laboratory"/>
            <person name="Mondo S.J."/>
            <person name="Hensen N."/>
            <person name="Bonometti L."/>
            <person name="Westerberg I."/>
            <person name="Brannstrom I.O."/>
            <person name="Guillou S."/>
            <person name="Cros-Aarteil S."/>
            <person name="Calhoun S."/>
            <person name="Haridas S."/>
            <person name="Kuo A."/>
            <person name="Pangilinan J."/>
            <person name="Riley R."/>
            <person name="Labutti K."/>
            <person name="Andreopoulos B."/>
            <person name="Lipzen A."/>
            <person name="Chen C."/>
            <person name="Yanf M."/>
            <person name="Daum C."/>
            <person name="Ng V."/>
            <person name="Clum A."/>
            <person name="Steindorff A."/>
            <person name="Ohm R."/>
            <person name="Martin F."/>
            <person name="Silar P."/>
            <person name="Natvig D."/>
            <person name="Lalanne C."/>
            <person name="Gautier V."/>
            <person name="Ament-Velasquez S.L."/>
            <person name="Kruys A."/>
            <person name="Hutchinson M.I."/>
            <person name="Powell A.J."/>
            <person name="Barry K."/>
            <person name="Miller A.N."/>
            <person name="Grigoriev I.V."/>
            <person name="Debuchy R."/>
            <person name="Gladieux P."/>
            <person name="Thoren M.H."/>
            <person name="Johannesson H."/>
        </authorList>
    </citation>
    <scope>NUCLEOTIDE SEQUENCE</scope>
    <source>
        <strain evidence="3">CBS 333.67</strain>
    </source>
</reference>
<reference evidence="3" key="1">
    <citation type="journal article" date="2023" name="Mol. Phylogenet. Evol.">
        <title>Genome-scale phylogeny and comparative genomics of the fungal order Sordariales.</title>
        <authorList>
            <person name="Hensen N."/>
            <person name="Bonometti L."/>
            <person name="Westerberg I."/>
            <person name="Brannstrom I.O."/>
            <person name="Guillou S."/>
            <person name="Cros-Aarteil S."/>
            <person name="Calhoun S."/>
            <person name="Haridas S."/>
            <person name="Kuo A."/>
            <person name="Mondo S."/>
            <person name="Pangilinan J."/>
            <person name="Riley R."/>
            <person name="LaButti K."/>
            <person name="Andreopoulos B."/>
            <person name="Lipzen A."/>
            <person name="Chen C."/>
            <person name="Yan M."/>
            <person name="Daum C."/>
            <person name="Ng V."/>
            <person name="Clum A."/>
            <person name="Steindorff A."/>
            <person name="Ohm R.A."/>
            <person name="Martin F."/>
            <person name="Silar P."/>
            <person name="Natvig D.O."/>
            <person name="Lalanne C."/>
            <person name="Gautier V."/>
            <person name="Ament-Velasquez S.L."/>
            <person name="Kruys A."/>
            <person name="Hutchinson M.I."/>
            <person name="Powell A.J."/>
            <person name="Barry K."/>
            <person name="Miller A.N."/>
            <person name="Grigoriev I.V."/>
            <person name="Debuchy R."/>
            <person name="Gladieux P."/>
            <person name="Hiltunen Thoren M."/>
            <person name="Johannesson H."/>
        </authorList>
    </citation>
    <scope>NUCLEOTIDE SEQUENCE</scope>
    <source>
        <strain evidence="3">CBS 333.67</strain>
    </source>
</reference>
<evidence type="ECO:0000259" key="2">
    <source>
        <dbReference type="Pfam" id="PF06985"/>
    </source>
</evidence>
<dbReference type="GeneID" id="87889921"/>
<feature type="compositionally biased region" description="Acidic residues" evidence="1">
    <location>
        <begin position="117"/>
        <end position="144"/>
    </location>
</feature>
<dbReference type="PANTHER" id="PTHR33112:SF16">
    <property type="entry name" value="HETEROKARYON INCOMPATIBILITY DOMAIN-CONTAINING PROTEIN"/>
    <property type="match status" value="1"/>
</dbReference>
<accession>A0AAJ0M6U8</accession>
<comment type="caution">
    <text evidence="3">The sequence shown here is derived from an EMBL/GenBank/DDBJ whole genome shotgun (WGS) entry which is preliminary data.</text>
</comment>
<keyword evidence="4" id="KW-1185">Reference proteome</keyword>
<dbReference type="EMBL" id="JAUDZG010000001">
    <property type="protein sequence ID" value="KAK3310982.1"/>
    <property type="molecule type" value="Genomic_DNA"/>
</dbReference>
<feature type="domain" description="Heterokaryon incompatibility" evidence="2">
    <location>
        <begin position="293"/>
        <end position="442"/>
    </location>
</feature>